<evidence type="ECO:0000313" key="3">
    <source>
        <dbReference type="EMBL" id="KAF1958124.1"/>
    </source>
</evidence>
<feature type="compositionally biased region" description="Basic and acidic residues" evidence="1">
    <location>
        <begin position="1189"/>
        <end position="1200"/>
    </location>
</feature>
<feature type="compositionally biased region" description="Low complexity" evidence="1">
    <location>
        <begin position="1116"/>
        <end position="1127"/>
    </location>
</feature>
<feature type="compositionally biased region" description="Pro residues" evidence="1">
    <location>
        <begin position="1134"/>
        <end position="1144"/>
    </location>
</feature>
<dbReference type="Proteomes" id="UP000800035">
    <property type="component" value="Unassembled WGS sequence"/>
</dbReference>
<keyword evidence="4" id="KW-1185">Reference proteome</keyword>
<evidence type="ECO:0000256" key="1">
    <source>
        <dbReference type="SAM" id="MobiDB-lite"/>
    </source>
</evidence>
<reference evidence="3" key="1">
    <citation type="journal article" date="2020" name="Stud. Mycol.">
        <title>101 Dothideomycetes genomes: a test case for predicting lifestyles and emergence of pathogens.</title>
        <authorList>
            <person name="Haridas S."/>
            <person name="Albert R."/>
            <person name="Binder M."/>
            <person name="Bloem J."/>
            <person name="Labutti K."/>
            <person name="Salamov A."/>
            <person name="Andreopoulos B."/>
            <person name="Baker S."/>
            <person name="Barry K."/>
            <person name="Bills G."/>
            <person name="Bluhm B."/>
            <person name="Cannon C."/>
            <person name="Castanera R."/>
            <person name="Culley D."/>
            <person name="Daum C."/>
            <person name="Ezra D."/>
            <person name="Gonzalez J."/>
            <person name="Henrissat B."/>
            <person name="Kuo A."/>
            <person name="Liang C."/>
            <person name="Lipzen A."/>
            <person name="Lutzoni F."/>
            <person name="Magnuson J."/>
            <person name="Mondo S."/>
            <person name="Nolan M."/>
            <person name="Ohm R."/>
            <person name="Pangilinan J."/>
            <person name="Park H.-J."/>
            <person name="Ramirez L."/>
            <person name="Alfaro M."/>
            <person name="Sun H."/>
            <person name="Tritt A."/>
            <person name="Yoshinaga Y."/>
            <person name="Zwiers L.-H."/>
            <person name="Turgeon B."/>
            <person name="Goodwin S."/>
            <person name="Spatafora J."/>
            <person name="Crous P."/>
            <person name="Grigoriev I."/>
        </authorList>
    </citation>
    <scope>NUCLEOTIDE SEQUENCE</scope>
    <source>
        <strain evidence="3">CBS 675.92</strain>
    </source>
</reference>
<feature type="compositionally biased region" description="Basic and acidic residues" evidence="1">
    <location>
        <begin position="1254"/>
        <end position="1265"/>
    </location>
</feature>
<feature type="compositionally biased region" description="Acidic residues" evidence="1">
    <location>
        <begin position="1022"/>
        <end position="1034"/>
    </location>
</feature>
<feature type="domain" description="Sfi1 spindle body" evidence="2">
    <location>
        <begin position="408"/>
        <end position="973"/>
    </location>
</feature>
<gene>
    <name evidence="3" type="ORF">CC80DRAFT_533967</name>
</gene>
<protein>
    <submittedName>
        <fullName evidence="3">Sfi1-domain-containing protein</fullName>
    </submittedName>
</protein>
<feature type="compositionally biased region" description="Basic and acidic residues" evidence="1">
    <location>
        <begin position="1007"/>
        <end position="1021"/>
    </location>
</feature>
<feature type="region of interest" description="Disordered" evidence="1">
    <location>
        <begin position="979"/>
        <end position="1039"/>
    </location>
</feature>
<evidence type="ECO:0000259" key="2">
    <source>
        <dbReference type="Pfam" id="PF08457"/>
    </source>
</evidence>
<evidence type="ECO:0000313" key="4">
    <source>
        <dbReference type="Proteomes" id="UP000800035"/>
    </source>
</evidence>
<name>A0A6A5U0J2_9PLEO</name>
<proteinExistence type="predicted"/>
<feature type="region of interest" description="Disordered" evidence="1">
    <location>
        <begin position="248"/>
        <end position="276"/>
    </location>
</feature>
<accession>A0A6A5U0J2</accession>
<dbReference type="InterPro" id="IPR013665">
    <property type="entry name" value="Sfi1_dom"/>
</dbReference>
<feature type="compositionally biased region" description="Pro residues" evidence="1">
    <location>
        <begin position="1106"/>
        <end position="1115"/>
    </location>
</feature>
<organism evidence="3 4">
    <name type="scientific">Byssothecium circinans</name>
    <dbReference type="NCBI Taxonomy" id="147558"/>
    <lineage>
        <taxon>Eukaryota</taxon>
        <taxon>Fungi</taxon>
        <taxon>Dikarya</taxon>
        <taxon>Ascomycota</taxon>
        <taxon>Pezizomycotina</taxon>
        <taxon>Dothideomycetes</taxon>
        <taxon>Pleosporomycetidae</taxon>
        <taxon>Pleosporales</taxon>
        <taxon>Massarineae</taxon>
        <taxon>Massarinaceae</taxon>
        <taxon>Byssothecium</taxon>
    </lineage>
</organism>
<dbReference type="Pfam" id="PF08457">
    <property type="entry name" value="Sfi1"/>
    <property type="match status" value="1"/>
</dbReference>
<dbReference type="OrthoDB" id="5215300at2759"/>
<feature type="region of interest" description="Disordered" evidence="1">
    <location>
        <begin position="1067"/>
        <end position="1200"/>
    </location>
</feature>
<dbReference type="EMBL" id="ML976987">
    <property type="protein sequence ID" value="KAF1958124.1"/>
    <property type="molecule type" value="Genomic_DNA"/>
</dbReference>
<feature type="compositionally biased region" description="Low complexity" evidence="1">
    <location>
        <begin position="1070"/>
        <end position="1081"/>
    </location>
</feature>
<feature type="region of interest" description="Disordered" evidence="1">
    <location>
        <begin position="1254"/>
        <end position="1279"/>
    </location>
</feature>
<feature type="compositionally biased region" description="Pro residues" evidence="1">
    <location>
        <begin position="1082"/>
        <end position="1094"/>
    </location>
</feature>
<sequence length="1351" mass="154712">MSMSMSASMSGGDDDVEQILGNGIDRAHAHGSGSGSGGLGVLKKDDLLDDDIELIFDIVNRANDSQKRNPRTSLDATRASRALFTAYDEIFAEKGFIAADDRDNVLHRFLQLLERKQRVGEGLVERFQRVLKEMGIVTEVNEDGDGVDFTTPFRVPTRDALREERERAARPWRERRGSFESFFDGSADKIAGTTDTGQEMPLRGRERRGSDGVTTNTNGDLERWWNRRSRSDTGAILAQQQARLPIRTRTNGHGDRRVASEQQVAGHGRAASVASRGSLRIWRAGRPQPAQPPNYDLGSDDTEQTSEFDFANVQIPGVNSPIPTGPYRPQRYVPEPYRPSDTRLLDDAETFEQQRLHSLTRRCIQAWRERTQEVIARNEELDRIATVFHGRNILKEVMKDWRGDALIRRNNHETERFFGKLETRAEKARNLFLLTKSFTHWATSAEDEVQRTSVARRHILRTRFFSGWREITAVNELKIQHFILGKFLKKWWRRAAVVRNEVICADEAYDFRSSQRFVRLWYEKLHEKQASVRNKLRLKTNIFQKWRLIATTIRDREVSTADHHIRQLGRQSLDLWRQRTTAVQSLKTQSGTFRDRAVLANALAVVQRQARFAPLVAQVRARVDTRHVRSAFQQWRQAAQHSRQARDVDRSRILRNAWTTWNDRLRIQTLESHIDDRVLVETMYRWALASKVSLVQRVRNRSLKQFVFLTWITRTNERRNTLDSAERRLVQFKRTQLLRTSLRKIEVVTAERKAEEAAIAAQHDQKLKQRIFNKLLDKSAHFQQLNKWAGDARFYVLTTRTLKTWKEATQLARRNRRREMYARMRRTVKINLVRRVFGTWKEKTEVIVGRERQATEIARARTLQYAATLLTQIHDRTASLREQEAQVQQQYDDKLKIQHFHIWNERMTALQTMDAQAIALRQENTEIAAQSALKKLGWRLWTVKRQEETAIALHQRNFEKHQRAMIRFWFEQTMERRAARPLSPTPSRLFRMRRGCRDDEGGGDNGRTGDSDGGREGHYEQQTEDEDADVESESPFDNAGEDTQRLEAWTAFDENALGFSNIDLDLSLTPQRNPMQTQTQPPTQPPSSARPPPSASSARFQNLARFPPPSRPHTIPPQRQLQPPTLRSALRPRLQPPPPPPPPVAEDLAFDDPSAFWASTPMPPPPSGRGKSKPGYLKTPSKRSVARSKRPELPASPEKRVFGLGMGLGMERGVERGMGVMSAPPGRRGRDVGVGVGAGVGVGTVKSFERRLAEGGFRGGRDGGGNERGNGRGRTRVEFGDISPHKSMRQDVSVYHLAPSGDEADIVETRTKINGAWIQAWIEEDVDEDGDEDTLSRSLLRGVGVHMWGLI</sequence>
<feature type="region of interest" description="Disordered" evidence="1">
    <location>
        <begin position="185"/>
        <end position="215"/>
    </location>
</feature>